<comment type="caution">
    <text evidence="4">The sequence shown here is derived from an EMBL/GenBank/DDBJ whole genome shotgun (WGS) entry which is preliminary data.</text>
</comment>
<keyword evidence="3" id="KW-0812">Transmembrane</keyword>
<feature type="transmembrane region" description="Helical" evidence="3">
    <location>
        <begin position="44"/>
        <end position="73"/>
    </location>
</feature>
<evidence type="ECO:0000313" key="4">
    <source>
        <dbReference type="EMBL" id="KKU03557.1"/>
    </source>
</evidence>
<evidence type="ECO:0000313" key="5">
    <source>
        <dbReference type="Proteomes" id="UP000034086"/>
    </source>
</evidence>
<evidence type="ECO:0000256" key="2">
    <source>
        <dbReference type="SAM" id="MobiDB-lite"/>
    </source>
</evidence>
<keyword evidence="1" id="KW-0175">Coiled coil</keyword>
<feature type="coiled-coil region" evidence="1">
    <location>
        <begin position="142"/>
        <end position="169"/>
    </location>
</feature>
<feature type="region of interest" description="Disordered" evidence="2">
    <location>
        <begin position="183"/>
        <end position="205"/>
    </location>
</feature>
<accession>A0A0G1M608</accession>
<dbReference type="AlphaFoldDB" id="A0A0G1M608"/>
<keyword evidence="3" id="KW-0472">Membrane</keyword>
<gene>
    <name evidence="4" type="ORF">UX03_C0018G0015</name>
</gene>
<reference evidence="4 5" key="1">
    <citation type="journal article" date="2015" name="Nature">
        <title>rRNA introns, odd ribosomes, and small enigmatic genomes across a large radiation of phyla.</title>
        <authorList>
            <person name="Brown C.T."/>
            <person name="Hug L.A."/>
            <person name="Thomas B.C."/>
            <person name="Sharon I."/>
            <person name="Castelle C.J."/>
            <person name="Singh A."/>
            <person name="Wilkins M.J."/>
            <person name="Williams K.H."/>
            <person name="Banfield J.F."/>
        </authorList>
    </citation>
    <scope>NUCLEOTIDE SEQUENCE [LARGE SCALE GENOMIC DNA]</scope>
</reference>
<dbReference type="Proteomes" id="UP000034086">
    <property type="component" value="Unassembled WGS sequence"/>
</dbReference>
<name>A0A0G1M608_9BACT</name>
<proteinExistence type="predicted"/>
<keyword evidence="3" id="KW-1133">Transmembrane helix</keyword>
<organism evidence="4 5">
    <name type="scientific">Candidatus Woesebacteria bacterium GW2011_GWE1_45_18</name>
    <dbReference type="NCBI Taxonomy" id="1618598"/>
    <lineage>
        <taxon>Bacteria</taxon>
        <taxon>Candidatus Woeseibacteriota</taxon>
    </lineage>
</organism>
<protein>
    <submittedName>
        <fullName evidence="4">LigA</fullName>
    </submittedName>
</protein>
<evidence type="ECO:0000256" key="1">
    <source>
        <dbReference type="SAM" id="Coils"/>
    </source>
</evidence>
<evidence type="ECO:0000256" key="3">
    <source>
        <dbReference type="SAM" id="Phobius"/>
    </source>
</evidence>
<sequence length="205" mass="23569">MKLEEFFKEAKKDYLSIKPPERVSLYGWLELRDKLDKKVWLHDFVLWFLLRPAFATALAILVLVGFAGGIAVASKNSLPGETLYPVKRVYEDIAAVVTGDNQIKLDARAQEIIILSQKEEESSQRLKESVIEYKISVARFKEKVNEKERIELKEKLKRHKEEFERIYGKTKSQEIKKAIEVTEINGGQVEGESEEGQNGEQDGNR</sequence>
<dbReference type="EMBL" id="LCKQ01000018">
    <property type="protein sequence ID" value="KKU03557.1"/>
    <property type="molecule type" value="Genomic_DNA"/>
</dbReference>